<dbReference type="PANTHER" id="PTHR22940:SF4">
    <property type="entry name" value="PROTEIN TIMELESS HOMOLOG"/>
    <property type="match status" value="1"/>
</dbReference>
<feature type="domain" description="Timeless N-terminal" evidence="11">
    <location>
        <begin position="89"/>
        <end position="406"/>
    </location>
</feature>
<comment type="similarity">
    <text evidence="2">Belongs to the timeless family.</text>
</comment>
<feature type="region of interest" description="Disordered" evidence="10">
    <location>
        <begin position="340"/>
        <end position="365"/>
    </location>
</feature>
<dbReference type="GO" id="GO:0051321">
    <property type="term" value="P:meiotic cell cycle"/>
    <property type="evidence" value="ECO:0007669"/>
    <property type="project" value="UniProtKB-KW"/>
</dbReference>
<evidence type="ECO:0000256" key="9">
    <source>
        <dbReference type="ARBA" id="ARBA00023306"/>
    </source>
</evidence>
<dbReference type="InterPro" id="IPR006906">
    <property type="entry name" value="Timeless_N"/>
</dbReference>
<dbReference type="GO" id="GO:0031298">
    <property type="term" value="C:replication fork protection complex"/>
    <property type="evidence" value="ECO:0007669"/>
    <property type="project" value="TreeGrafter"/>
</dbReference>
<evidence type="ECO:0000256" key="10">
    <source>
        <dbReference type="SAM" id="MobiDB-lite"/>
    </source>
</evidence>
<dbReference type="Pfam" id="PF04821">
    <property type="entry name" value="TIMELESS"/>
    <property type="match status" value="1"/>
</dbReference>
<organism evidence="12 13">
    <name type="scientific">Suhomyces tanzawaensis NRRL Y-17324</name>
    <dbReference type="NCBI Taxonomy" id="984487"/>
    <lineage>
        <taxon>Eukaryota</taxon>
        <taxon>Fungi</taxon>
        <taxon>Dikarya</taxon>
        <taxon>Ascomycota</taxon>
        <taxon>Saccharomycotina</taxon>
        <taxon>Pichiomycetes</taxon>
        <taxon>Debaryomycetaceae</taxon>
        <taxon>Suhomyces</taxon>
    </lineage>
</organism>
<feature type="compositionally biased region" description="Polar residues" evidence="10">
    <location>
        <begin position="348"/>
        <end position="365"/>
    </location>
</feature>
<evidence type="ECO:0000256" key="8">
    <source>
        <dbReference type="ARBA" id="ARBA00023254"/>
    </source>
</evidence>
<evidence type="ECO:0000256" key="1">
    <source>
        <dbReference type="ARBA" id="ARBA00004123"/>
    </source>
</evidence>
<dbReference type="RefSeq" id="XP_020063932.1">
    <property type="nucleotide sequence ID" value="XM_020211069.1"/>
</dbReference>
<evidence type="ECO:0000259" key="11">
    <source>
        <dbReference type="Pfam" id="PF04821"/>
    </source>
</evidence>
<evidence type="ECO:0000313" key="13">
    <source>
        <dbReference type="Proteomes" id="UP000094285"/>
    </source>
</evidence>
<gene>
    <name evidence="12" type="ORF">CANTADRAFT_7142</name>
</gene>
<keyword evidence="4" id="KW-0227">DNA damage</keyword>
<evidence type="ECO:0000256" key="2">
    <source>
        <dbReference type="ARBA" id="ARBA00008174"/>
    </source>
</evidence>
<keyword evidence="5" id="KW-0236">DNA replication inhibitor</keyword>
<feature type="compositionally biased region" description="Basic and acidic residues" evidence="10">
    <location>
        <begin position="1210"/>
        <end position="1221"/>
    </location>
</feature>
<keyword evidence="8" id="KW-0469">Meiosis</keyword>
<protein>
    <recommendedName>
        <fullName evidence="3">Topoisomerase 1-associated factor 1</fullName>
    </recommendedName>
</protein>
<accession>A0A1E4SH62</accession>
<dbReference type="AlphaFoldDB" id="A0A1E4SH62"/>
<evidence type="ECO:0000313" key="12">
    <source>
        <dbReference type="EMBL" id="ODV78810.1"/>
    </source>
</evidence>
<name>A0A1E4SH62_9ASCO</name>
<dbReference type="GO" id="GO:0016853">
    <property type="term" value="F:isomerase activity"/>
    <property type="evidence" value="ECO:0007669"/>
    <property type="project" value="UniProtKB-KW"/>
</dbReference>
<evidence type="ECO:0000256" key="7">
    <source>
        <dbReference type="ARBA" id="ARBA00023242"/>
    </source>
</evidence>
<dbReference type="OrthoDB" id="310853at2759"/>
<evidence type="ECO:0000256" key="6">
    <source>
        <dbReference type="ARBA" id="ARBA00023204"/>
    </source>
</evidence>
<dbReference type="Proteomes" id="UP000094285">
    <property type="component" value="Unassembled WGS sequence"/>
</dbReference>
<dbReference type="InterPro" id="IPR044998">
    <property type="entry name" value="Timeless"/>
</dbReference>
<comment type="subcellular location">
    <subcellularLocation>
        <location evidence="1">Nucleus</location>
    </subcellularLocation>
</comment>
<feature type="region of interest" description="Disordered" evidence="10">
    <location>
        <begin position="1166"/>
        <end position="1235"/>
    </location>
</feature>
<dbReference type="GeneID" id="30985205"/>
<evidence type="ECO:0000256" key="3">
    <source>
        <dbReference type="ARBA" id="ARBA00021529"/>
    </source>
</evidence>
<feature type="compositionally biased region" description="Acidic residues" evidence="10">
    <location>
        <begin position="1199"/>
        <end position="1209"/>
    </location>
</feature>
<keyword evidence="12" id="KW-0413">Isomerase</keyword>
<feature type="region of interest" description="Disordered" evidence="10">
    <location>
        <begin position="1065"/>
        <end position="1109"/>
    </location>
</feature>
<dbReference type="PANTHER" id="PTHR22940">
    <property type="entry name" value="TIMEOUT/TIMELESS-2"/>
    <property type="match status" value="1"/>
</dbReference>
<proteinExistence type="inferred from homology"/>
<keyword evidence="6" id="KW-0234">DNA repair</keyword>
<dbReference type="GO" id="GO:0000076">
    <property type="term" value="P:DNA replication checkpoint signaling"/>
    <property type="evidence" value="ECO:0007669"/>
    <property type="project" value="TreeGrafter"/>
</dbReference>
<evidence type="ECO:0000256" key="5">
    <source>
        <dbReference type="ARBA" id="ARBA00022880"/>
    </source>
</evidence>
<keyword evidence="13" id="KW-1185">Reference proteome</keyword>
<dbReference type="EMBL" id="KV453913">
    <property type="protein sequence ID" value="ODV78810.1"/>
    <property type="molecule type" value="Genomic_DNA"/>
</dbReference>
<reference evidence="13" key="1">
    <citation type="submission" date="2016-05" db="EMBL/GenBank/DDBJ databases">
        <title>Comparative genomics of biotechnologically important yeasts.</title>
        <authorList>
            <consortium name="DOE Joint Genome Institute"/>
            <person name="Riley R."/>
            <person name="Haridas S."/>
            <person name="Wolfe K.H."/>
            <person name="Lopes M.R."/>
            <person name="Hittinger C.T."/>
            <person name="Goker M."/>
            <person name="Salamov A."/>
            <person name="Wisecaver J."/>
            <person name="Long T.M."/>
            <person name="Aerts A.L."/>
            <person name="Barry K."/>
            <person name="Choi C."/>
            <person name="Clum A."/>
            <person name="Coughlan A.Y."/>
            <person name="Deshpande S."/>
            <person name="Douglass A.P."/>
            <person name="Hanson S.J."/>
            <person name="Klenk H.-P."/>
            <person name="Labutti K."/>
            <person name="Lapidus A."/>
            <person name="Lindquist E."/>
            <person name="Lipzen A."/>
            <person name="Meier-Kolthoff J.P."/>
            <person name="Ohm R.A."/>
            <person name="Otillar R.P."/>
            <person name="Pangilinan J."/>
            <person name="Peng Y."/>
            <person name="Rokas A."/>
            <person name="Rosa C.A."/>
            <person name="Scheuner C."/>
            <person name="Sibirny A.A."/>
            <person name="Slot J.C."/>
            <person name="Stielow J.B."/>
            <person name="Sun H."/>
            <person name="Kurtzman C.P."/>
            <person name="Blackwell M."/>
            <person name="Grigoriev I.V."/>
            <person name="Jeffries T.W."/>
        </authorList>
    </citation>
    <scope>NUCLEOTIDE SEQUENCE [LARGE SCALE GENOMIC DNA]</scope>
    <source>
        <strain evidence="13">NRRL Y-17324</strain>
    </source>
</reference>
<dbReference type="STRING" id="984487.A0A1E4SH62"/>
<feature type="compositionally biased region" description="Polar residues" evidence="10">
    <location>
        <begin position="1174"/>
        <end position="1188"/>
    </location>
</feature>
<dbReference type="GO" id="GO:0003677">
    <property type="term" value="F:DNA binding"/>
    <property type="evidence" value="ECO:0007669"/>
    <property type="project" value="TreeGrafter"/>
</dbReference>
<dbReference type="GO" id="GO:0043111">
    <property type="term" value="P:replication fork arrest"/>
    <property type="evidence" value="ECO:0007669"/>
    <property type="project" value="TreeGrafter"/>
</dbReference>
<sequence>MKFEYVYSYSLSEDDYAHDDDLNDFVVYEPIPQEAPESEDVLQRDRILEMTSSLKPNETQTQKLLRAHISVLASALGGPDHTSAESPPPYKLGHDALACLKDIKRWIKSFDEKNNRYEVALACADSGLVANDLVVILCQWEAQCQRKETIKNARTSEKIMLACLELLVLLTWPVELGADLSPNQKLLYADIKKAQLTYKHCILSYKNGHTLKAIIRLVLPTIAKSKLDREPRDNAILRLVLYFLRNVLFIEPATSSISTKSLKPVIDADNMPANISYDDISLNTVLQAYKKNKALMLLLTISGSVGTEFDKQMFGPSCLECIYLIIRGTLAKDVLGLSSSSKRDADQPANSTVPQSNNASASKPLQSYTTTTGMQLLDLLADESQKKKNQNQHLQTRHGRFGTLLSLRTNDANSYVISGQEALYDTESTLEKLDRTKKWNNRNLFKYDADEFVKTSVPVYLNHQGRQILAEFIDQILCGGCFNNLIEGISSIFAGLTDLTYVDEYEKATFFLTLSWFLKYKREVKANGCVVEDSNDFGSIGAGLSEVNFILIISYLRESYAAKRWSSLHAAMICFRELLEISQSLFGKTQGEDESQHEIDRELAEGIIRKLFSFSDFLNIIIQIPQTAAKHSPDYLSVSISVVHIILKSFKTFAEEDMKLYIQTKRKKARQNKKRINGLDKNTEDSLRDVIENSDDEEFEDRISQVKRERRLDFNTTEIRFFQTSIVSTYIEYLSRYEDLTNEEIKRCLTYFHRLFVVRKDFTGLYRLDFMNIIHKLRSYLPRGSSIRNHVDEFIYYFMKKFKVALARFPNPIEILFPRFEDAECKTYLATGELYIKPETSKGSNMPRLAKALEFVRDNLSMDEKFKILISNLHIEEKENFLKWLIEDLDRILKERVLNPGQYSLKPTPQFRRNLINSGTIRFLLSIVGFELPFILDENCELPETITNESLTESLDLIRKWNAQQPAVFEDDKNPSYFLRTRDTYSENYGDDDIDYNGRLEEDNDAIAFVTEPNANGARNNLNELDTLDELERSLDLSGLERGKARKKTTTTKFKPAIKAKKVPRENLTRRRPPKSFNVTSDDESGHMPIKSAEYIRDSDDESDAEKETQFFEREERLRQLLTASGGIVNPKQLKAFKEAWSKLESSRGQETAESVSLALKETSLFVDSENEETPSQFTQSQASQDLPASQLSQTSLSEDSETEEVDEEIERKRKADDVTAPRKRRVILSDEEDE</sequence>
<evidence type="ECO:0000256" key="4">
    <source>
        <dbReference type="ARBA" id="ARBA00022763"/>
    </source>
</evidence>
<dbReference type="GO" id="GO:0006281">
    <property type="term" value="P:DNA repair"/>
    <property type="evidence" value="ECO:0007669"/>
    <property type="project" value="UniProtKB-KW"/>
</dbReference>
<keyword evidence="7" id="KW-0539">Nucleus</keyword>
<keyword evidence="9" id="KW-0131">Cell cycle</keyword>